<evidence type="ECO:0000313" key="1">
    <source>
        <dbReference type="EMBL" id="EIY19197.1"/>
    </source>
</evidence>
<organism evidence="1 2">
    <name type="scientific">Bacteroides cellulosilyticus CL02T12C19</name>
    <dbReference type="NCBI Taxonomy" id="997874"/>
    <lineage>
        <taxon>Bacteria</taxon>
        <taxon>Pseudomonadati</taxon>
        <taxon>Bacteroidota</taxon>
        <taxon>Bacteroidia</taxon>
        <taxon>Bacteroidales</taxon>
        <taxon>Bacteroidaceae</taxon>
        <taxon>Bacteroides</taxon>
    </lineage>
</organism>
<gene>
    <name evidence="1" type="ORF">HMPREF1062_05762</name>
</gene>
<evidence type="ECO:0000313" key="2">
    <source>
        <dbReference type="Proteomes" id="UP000003741"/>
    </source>
</evidence>
<name>I8V1Q1_9BACE</name>
<dbReference type="HOGENOM" id="CLU_2366902_0_0_10"/>
<reference evidence="1 2" key="1">
    <citation type="submission" date="2012-02" db="EMBL/GenBank/DDBJ databases">
        <title>The Genome Sequence of Bacteroides cellulosilyticus CL02T12C19.</title>
        <authorList>
            <consortium name="The Broad Institute Genome Sequencing Platform"/>
            <person name="Earl A."/>
            <person name="Ward D."/>
            <person name="Feldgarden M."/>
            <person name="Gevers D."/>
            <person name="Zitomersky N.L."/>
            <person name="Coyne M.J."/>
            <person name="Comstock L.E."/>
            <person name="Young S.K."/>
            <person name="Zeng Q."/>
            <person name="Gargeya S."/>
            <person name="Fitzgerald M."/>
            <person name="Haas B."/>
            <person name="Abouelleil A."/>
            <person name="Alvarado L."/>
            <person name="Arachchi H.M."/>
            <person name="Berlin A."/>
            <person name="Chapman S.B."/>
            <person name="Gearin G."/>
            <person name="Goldberg J."/>
            <person name="Griggs A."/>
            <person name="Gujja S."/>
            <person name="Hansen M."/>
            <person name="Heiman D."/>
            <person name="Howarth C."/>
            <person name="Larimer J."/>
            <person name="Lui A."/>
            <person name="MacDonald P.J.P."/>
            <person name="McCowen C."/>
            <person name="Montmayeur A."/>
            <person name="Murphy C."/>
            <person name="Neiman D."/>
            <person name="Pearson M."/>
            <person name="Priest M."/>
            <person name="Roberts A."/>
            <person name="Saif S."/>
            <person name="Shea T."/>
            <person name="Sisk P."/>
            <person name="Stolte C."/>
            <person name="Sykes S."/>
            <person name="Wortman J."/>
            <person name="Nusbaum C."/>
            <person name="Birren B."/>
        </authorList>
    </citation>
    <scope>NUCLEOTIDE SEQUENCE [LARGE SCALE GENOMIC DNA]</scope>
    <source>
        <strain evidence="1 2">CL02T12C19</strain>
    </source>
</reference>
<protein>
    <submittedName>
        <fullName evidence="1">Uncharacterized protein</fullName>
    </submittedName>
</protein>
<dbReference type="EMBL" id="AGXG01000135">
    <property type="protein sequence ID" value="EIY19197.1"/>
    <property type="molecule type" value="Genomic_DNA"/>
</dbReference>
<sequence>MCFFIISYPIICFPDRKEGSNFPHRSYFPKPIKKKPVLTTIPVYTRGIYENLLRCIVIDGLQCIRCIFCKDGLFHYFYYFRCIIQIITGSMIKQA</sequence>
<dbReference type="Proteomes" id="UP000003741">
    <property type="component" value="Unassembled WGS sequence"/>
</dbReference>
<comment type="caution">
    <text evidence="1">The sequence shown here is derived from an EMBL/GenBank/DDBJ whole genome shotgun (WGS) entry which is preliminary data.</text>
</comment>
<proteinExistence type="predicted"/>
<dbReference type="AlphaFoldDB" id="I8V1Q1"/>
<keyword evidence="2" id="KW-1185">Reference proteome</keyword>
<accession>I8V1Q1</accession>